<dbReference type="SUPFAM" id="SSF51182">
    <property type="entry name" value="RmlC-like cupins"/>
    <property type="match status" value="1"/>
</dbReference>
<evidence type="ECO:0000259" key="2">
    <source>
        <dbReference type="Pfam" id="PF02311"/>
    </source>
</evidence>
<dbReference type="Proteomes" id="UP001519344">
    <property type="component" value="Unassembled WGS sequence"/>
</dbReference>
<accession>A0ABS4HW88</accession>
<feature type="domain" description="AraC-type arabinose-binding/dimerisation" evidence="2">
    <location>
        <begin position="33"/>
        <end position="130"/>
    </location>
</feature>
<dbReference type="InterPro" id="IPR014710">
    <property type="entry name" value="RmlC-like_jellyroll"/>
</dbReference>
<dbReference type="Gene3D" id="2.60.120.10">
    <property type="entry name" value="Jelly Rolls"/>
    <property type="match status" value="1"/>
</dbReference>
<comment type="caution">
    <text evidence="3">The sequence shown here is derived from an EMBL/GenBank/DDBJ whole genome shotgun (WGS) entry which is preliminary data.</text>
</comment>
<name>A0ABS4HW88_9BACL</name>
<dbReference type="InterPro" id="IPR011051">
    <property type="entry name" value="RmlC_Cupin_sf"/>
</dbReference>
<keyword evidence="4" id="KW-1185">Reference proteome</keyword>
<evidence type="ECO:0000313" key="4">
    <source>
        <dbReference type="Proteomes" id="UP001519344"/>
    </source>
</evidence>
<sequence>MLRKLGFYSAAEYMHDNDFLYVNKVKETQWLLEHVHDFIEIVLVLDGKGLQYIDGTPMRVQEGDVYVLPVGVSHVFRPSTAKSAAPLIVRNLMIRAEWLEQIKHCLPDFAMKQFADWLMGKGDDPQRRWSKAADHLGAIRRISESMHNILAKRDASYLTQAMVWS</sequence>
<dbReference type="EMBL" id="JAGGKV010000004">
    <property type="protein sequence ID" value="MBP1962813.1"/>
    <property type="molecule type" value="Genomic_DNA"/>
</dbReference>
<reference evidence="3 4" key="1">
    <citation type="submission" date="2021-03" db="EMBL/GenBank/DDBJ databases">
        <title>Genomic Encyclopedia of Type Strains, Phase IV (KMG-IV): sequencing the most valuable type-strain genomes for metagenomic binning, comparative biology and taxonomic classification.</title>
        <authorList>
            <person name="Goeker M."/>
        </authorList>
    </citation>
    <scope>NUCLEOTIDE SEQUENCE [LARGE SCALE GENOMIC DNA]</scope>
    <source>
        <strain evidence="3 4">DSM 24950</strain>
    </source>
</reference>
<keyword evidence="1" id="KW-0238">DNA-binding</keyword>
<proteinExistence type="predicted"/>
<evidence type="ECO:0000313" key="3">
    <source>
        <dbReference type="EMBL" id="MBP1962813.1"/>
    </source>
</evidence>
<dbReference type="RefSeq" id="WP_167064997.1">
    <property type="nucleotide sequence ID" value="NZ_JAAOZR010000042.1"/>
</dbReference>
<dbReference type="InterPro" id="IPR003313">
    <property type="entry name" value="AraC-bd"/>
</dbReference>
<protein>
    <recommendedName>
        <fullName evidence="2">AraC-type arabinose-binding/dimerisation domain-containing protein</fullName>
    </recommendedName>
</protein>
<organism evidence="3 4">
    <name type="scientific">Paenibacillus aceris</name>
    <dbReference type="NCBI Taxonomy" id="869555"/>
    <lineage>
        <taxon>Bacteria</taxon>
        <taxon>Bacillati</taxon>
        <taxon>Bacillota</taxon>
        <taxon>Bacilli</taxon>
        <taxon>Bacillales</taxon>
        <taxon>Paenibacillaceae</taxon>
        <taxon>Paenibacillus</taxon>
    </lineage>
</organism>
<evidence type="ECO:0000256" key="1">
    <source>
        <dbReference type="ARBA" id="ARBA00023125"/>
    </source>
</evidence>
<gene>
    <name evidence="3" type="ORF">J2Z65_002029</name>
</gene>
<dbReference type="Pfam" id="PF02311">
    <property type="entry name" value="AraC_binding"/>
    <property type="match status" value="1"/>
</dbReference>